<dbReference type="NCBIfam" id="TIGR00222">
    <property type="entry name" value="panB"/>
    <property type="match status" value="1"/>
</dbReference>
<gene>
    <name evidence="5" type="ORF">MNBD_GAMMA25-895</name>
</gene>
<dbReference type="PIRSF" id="PIRSF000388">
    <property type="entry name" value="Pantoate_hydroxy_MeTrfase"/>
    <property type="match status" value="1"/>
</dbReference>
<dbReference type="PANTHER" id="PTHR20881:SF0">
    <property type="entry name" value="3-METHYL-2-OXOBUTANOATE HYDROXYMETHYLTRANSFERASE"/>
    <property type="match status" value="1"/>
</dbReference>
<dbReference type="GO" id="GO:0003864">
    <property type="term" value="F:3-methyl-2-oxobutanoate hydroxymethyltransferase activity"/>
    <property type="evidence" value="ECO:0007669"/>
    <property type="project" value="UniProtKB-EC"/>
</dbReference>
<dbReference type="Pfam" id="PF02548">
    <property type="entry name" value="Pantoate_transf"/>
    <property type="match status" value="1"/>
</dbReference>
<comment type="pathway">
    <text evidence="1">Cofactor biosynthesis; (R)-pantothenate biosynthesis; (R)-pantoate from 3-methyl-2-oxobutanoate: step 1/2.</text>
</comment>
<dbReference type="GO" id="GO:0008168">
    <property type="term" value="F:methyltransferase activity"/>
    <property type="evidence" value="ECO:0007669"/>
    <property type="project" value="UniProtKB-KW"/>
</dbReference>
<dbReference type="EC" id="2.1.2.11" evidence="3"/>
<organism evidence="5">
    <name type="scientific">hydrothermal vent metagenome</name>
    <dbReference type="NCBI Taxonomy" id="652676"/>
    <lineage>
        <taxon>unclassified sequences</taxon>
        <taxon>metagenomes</taxon>
        <taxon>ecological metagenomes</taxon>
    </lineage>
</organism>
<evidence type="ECO:0000313" key="5">
    <source>
        <dbReference type="EMBL" id="VAX08682.1"/>
    </source>
</evidence>
<reference evidence="5" key="1">
    <citation type="submission" date="2018-06" db="EMBL/GenBank/DDBJ databases">
        <authorList>
            <person name="Zhirakovskaya E."/>
        </authorList>
    </citation>
    <scope>NUCLEOTIDE SEQUENCE</scope>
</reference>
<dbReference type="FunFam" id="3.20.20.60:FF:000003">
    <property type="entry name" value="3-methyl-2-oxobutanoate hydroxymethyltransferase"/>
    <property type="match status" value="1"/>
</dbReference>
<dbReference type="SUPFAM" id="SSF51621">
    <property type="entry name" value="Phosphoenolpyruvate/pyruvate domain"/>
    <property type="match status" value="1"/>
</dbReference>
<proteinExistence type="inferred from homology"/>
<dbReference type="CDD" id="cd06557">
    <property type="entry name" value="KPHMT-like"/>
    <property type="match status" value="1"/>
</dbReference>
<dbReference type="HAMAP" id="MF_00156">
    <property type="entry name" value="PanB"/>
    <property type="match status" value="1"/>
</dbReference>
<keyword evidence="5" id="KW-0489">Methyltransferase</keyword>
<evidence type="ECO:0000256" key="1">
    <source>
        <dbReference type="ARBA" id="ARBA00005033"/>
    </source>
</evidence>
<comment type="similarity">
    <text evidence="2">Belongs to the PanB family.</text>
</comment>
<dbReference type="InterPro" id="IPR040442">
    <property type="entry name" value="Pyrv_kinase-like_dom_sf"/>
</dbReference>
<dbReference type="InterPro" id="IPR003700">
    <property type="entry name" value="Pantoate_hydroxy_MeTrfase"/>
</dbReference>
<sequence>MNATNTLSIDDVVGMKPAGEKITVLTAYDASMTRHLENAGVEVILVGDSLGMVVQGHDSTLPVSVEDMIYHCGMVARARQRALLIVDMPYHSYTTAEEARDNARRLMDEGGADMVKLEGAGPVLEAIQAILDDDIPVCGHLGLLPQSIEELGGYKVQGREQAAADKMLADALDLQVAGVNMVVLECIPSILGKHLTAALSMPTIGIGAGPDCDGQVLVLYDLLGLTPGKRPKFSKDFLSELGEGKGITDAVRAYVEAVKSGKFPAPEHGFK</sequence>
<dbReference type="InterPro" id="IPR015813">
    <property type="entry name" value="Pyrv/PenolPyrv_kinase-like_dom"/>
</dbReference>
<dbReference type="GO" id="GO:0005737">
    <property type="term" value="C:cytoplasm"/>
    <property type="evidence" value="ECO:0007669"/>
    <property type="project" value="TreeGrafter"/>
</dbReference>
<protein>
    <recommendedName>
        <fullName evidence="3">3-methyl-2-oxobutanoate hydroxymethyltransferase</fullName>
        <ecNumber evidence="3">2.1.2.11</ecNumber>
    </recommendedName>
</protein>
<dbReference type="AlphaFoldDB" id="A0A3B1AY09"/>
<dbReference type="GO" id="GO:0000287">
    <property type="term" value="F:magnesium ion binding"/>
    <property type="evidence" value="ECO:0007669"/>
    <property type="project" value="TreeGrafter"/>
</dbReference>
<dbReference type="NCBIfam" id="NF001452">
    <property type="entry name" value="PRK00311.1"/>
    <property type="match status" value="1"/>
</dbReference>
<accession>A0A3B1AY09</accession>
<dbReference type="PANTHER" id="PTHR20881">
    <property type="entry name" value="3-METHYL-2-OXOBUTANOATE HYDROXYMETHYLTRANSFERASE"/>
    <property type="match status" value="1"/>
</dbReference>
<dbReference type="GO" id="GO:0015940">
    <property type="term" value="P:pantothenate biosynthetic process"/>
    <property type="evidence" value="ECO:0007669"/>
    <property type="project" value="InterPro"/>
</dbReference>
<keyword evidence="4 5" id="KW-0808">Transferase</keyword>
<dbReference type="EMBL" id="UOFY01000028">
    <property type="protein sequence ID" value="VAX08682.1"/>
    <property type="molecule type" value="Genomic_DNA"/>
</dbReference>
<name>A0A3B1AY09_9ZZZZ</name>
<dbReference type="GO" id="GO:0032259">
    <property type="term" value="P:methylation"/>
    <property type="evidence" value="ECO:0007669"/>
    <property type="project" value="UniProtKB-KW"/>
</dbReference>
<evidence type="ECO:0000256" key="3">
    <source>
        <dbReference type="ARBA" id="ARBA00012618"/>
    </source>
</evidence>
<evidence type="ECO:0000256" key="2">
    <source>
        <dbReference type="ARBA" id="ARBA00008676"/>
    </source>
</evidence>
<evidence type="ECO:0000256" key="4">
    <source>
        <dbReference type="ARBA" id="ARBA00022679"/>
    </source>
</evidence>
<dbReference type="Gene3D" id="3.20.20.60">
    <property type="entry name" value="Phosphoenolpyruvate-binding domains"/>
    <property type="match status" value="1"/>
</dbReference>